<dbReference type="AlphaFoldDB" id="A0A645DM93"/>
<accession>A0A645DM93</accession>
<comment type="caution">
    <text evidence="1">The sequence shown here is derived from an EMBL/GenBank/DDBJ whole genome shotgun (WGS) entry which is preliminary data.</text>
</comment>
<dbReference type="EMBL" id="VSSQ01037687">
    <property type="protein sequence ID" value="MPM90446.1"/>
    <property type="molecule type" value="Genomic_DNA"/>
</dbReference>
<evidence type="ECO:0000313" key="1">
    <source>
        <dbReference type="EMBL" id="MPM90446.1"/>
    </source>
</evidence>
<gene>
    <name evidence="1" type="ORF">SDC9_137567</name>
</gene>
<reference evidence="1" key="1">
    <citation type="submission" date="2019-08" db="EMBL/GenBank/DDBJ databases">
        <authorList>
            <person name="Kucharzyk K."/>
            <person name="Murdoch R.W."/>
            <person name="Higgins S."/>
            <person name="Loffler F."/>
        </authorList>
    </citation>
    <scope>NUCLEOTIDE SEQUENCE</scope>
</reference>
<name>A0A645DM93_9ZZZZ</name>
<organism evidence="1">
    <name type="scientific">bioreactor metagenome</name>
    <dbReference type="NCBI Taxonomy" id="1076179"/>
    <lineage>
        <taxon>unclassified sequences</taxon>
        <taxon>metagenomes</taxon>
        <taxon>ecological metagenomes</taxon>
    </lineage>
</organism>
<proteinExistence type="predicted"/>
<sequence>MPGHRRRQRTAFGKPHTPCGHACHQHHWLCVGGERQRFLGAFVDQARHVFAQGIGRLAQRLGHHGVVTPAIEHANGLRALAGKYECKDFGHLESDGSCCMDHREAHLIRGFAAVACATSELEQNGTPGKATAHAFQQQRLAGLDLA</sequence>
<protein>
    <submittedName>
        <fullName evidence="1">Uncharacterized protein</fullName>
    </submittedName>
</protein>